<feature type="domain" description="MCM C-terminal AAA(+) ATPase" evidence="4">
    <location>
        <begin position="297"/>
        <end position="392"/>
    </location>
</feature>
<dbReference type="PANTHER" id="PTHR32039">
    <property type="entry name" value="MAGNESIUM-CHELATASE SUBUNIT CHLI"/>
    <property type="match status" value="1"/>
</dbReference>
<evidence type="ECO:0000313" key="6">
    <source>
        <dbReference type="Proteomes" id="UP000197065"/>
    </source>
</evidence>
<proteinExistence type="inferred from homology"/>
<dbReference type="InterPro" id="IPR000523">
    <property type="entry name" value="Mg_chelatse_chII-like_cat_dom"/>
</dbReference>
<dbReference type="Gene3D" id="3.30.230.10">
    <property type="match status" value="1"/>
</dbReference>
<dbReference type="EMBL" id="FYEH01000002">
    <property type="protein sequence ID" value="SNB61320.1"/>
    <property type="molecule type" value="Genomic_DNA"/>
</dbReference>
<reference evidence="5 6" key="1">
    <citation type="submission" date="2017-06" db="EMBL/GenBank/DDBJ databases">
        <authorList>
            <person name="Kim H.J."/>
            <person name="Triplett B.A."/>
        </authorList>
    </citation>
    <scope>NUCLEOTIDE SEQUENCE [LARGE SCALE GENOMIC DNA]</scope>
    <source>
        <strain evidence="5 6">B29T1</strain>
    </source>
</reference>
<dbReference type="SUPFAM" id="SSF54211">
    <property type="entry name" value="Ribosomal protein S5 domain 2-like"/>
    <property type="match status" value="1"/>
</dbReference>
<evidence type="ECO:0000313" key="5">
    <source>
        <dbReference type="EMBL" id="SNB61320.1"/>
    </source>
</evidence>
<dbReference type="NCBIfam" id="TIGR00368">
    <property type="entry name" value="YifB family Mg chelatase-like AAA ATPase"/>
    <property type="match status" value="1"/>
</dbReference>
<dbReference type="InterPro" id="IPR004482">
    <property type="entry name" value="Mg_chelat-rel"/>
</dbReference>
<dbReference type="InterPro" id="IPR045006">
    <property type="entry name" value="CHLI-like"/>
</dbReference>
<dbReference type="SMART" id="SM00382">
    <property type="entry name" value="AAA"/>
    <property type="match status" value="1"/>
</dbReference>
<dbReference type="Pfam" id="PF13335">
    <property type="entry name" value="Mg_chelatase_C"/>
    <property type="match status" value="1"/>
</dbReference>
<protein>
    <submittedName>
        <fullName evidence="5">Magnesium chelatase family protein</fullName>
    </submittedName>
</protein>
<dbReference type="PROSITE" id="PS50051">
    <property type="entry name" value="MCM_2"/>
    <property type="match status" value="1"/>
</dbReference>
<evidence type="ECO:0000259" key="4">
    <source>
        <dbReference type="PROSITE" id="PS50051"/>
    </source>
</evidence>
<dbReference type="Gene3D" id="3.40.50.300">
    <property type="entry name" value="P-loop containing nucleotide triphosphate hydrolases"/>
    <property type="match status" value="1"/>
</dbReference>
<sequence length="518" mass="54307">MARLGSETLAIARVKSVAFVGIDIEEVDVQVQVCPGLPAFAVVGLPDKAVAESRERVRAALSAMGLALPPRRVIVNLAPADLAKEGSLYDLPIALGLFVAMGIVPPAAVEGRLVLGELALDGTVRGVAGVLAAAIAASQRNMGLICPAASAGEAAWLAEDIAVTPVPSLTALVNHIKGLQPLAAPMIRLREGEAEIADMRDVKGQESAKRAIEIAAAGGHNLLMCGPPGAGKSMLAARIAGILPPLDPAEALEVGMIASVGGRLKDGRLSKRRPFRAPHHAASMAAMVGGGAHARPGEVSLAHKGVLFLDELPEFSRQVLESLRQPVERGSVTVARANLHVTYPARFQLVAAMNPCRCGHLDDPLQACRKAPRCGGEYKARISGPLLDRFDISVDVRAVGSADLDLPPPAEGSAEIAARVLKARLVQADRFQALGAARLRTNSEAEGQVLDNIAMLDEHCRLLLRRASDTLHLSARGYHRILRVARTIADLAGSPDIGKAHLAEAISFRRSSAGLGRP</sequence>
<dbReference type="InterPro" id="IPR001208">
    <property type="entry name" value="MCM_dom"/>
</dbReference>
<dbReference type="Proteomes" id="UP000197065">
    <property type="component" value="Unassembled WGS sequence"/>
</dbReference>
<dbReference type="GO" id="GO:0005524">
    <property type="term" value="F:ATP binding"/>
    <property type="evidence" value="ECO:0007669"/>
    <property type="project" value="UniProtKB-KW"/>
</dbReference>
<dbReference type="InterPro" id="IPR020568">
    <property type="entry name" value="Ribosomal_Su5_D2-typ_SF"/>
</dbReference>
<comment type="similarity">
    <text evidence="1">Belongs to the Mg-chelatase subunits D/I family. ComM subfamily.</text>
</comment>
<keyword evidence="6" id="KW-1185">Reference proteome</keyword>
<dbReference type="InterPro" id="IPR025158">
    <property type="entry name" value="Mg_chelat-rel_C"/>
</dbReference>
<dbReference type="OrthoDB" id="9813147at2"/>
<dbReference type="GO" id="GO:0003677">
    <property type="term" value="F:DNA binding"/>
    <property type="evidence" value="ECO:0007669"/>
    <property type="project" value="InterPro"/>
</dbReference>
<dbReference type="AlphaFoldDB" id="A0A212QPG4"/>
<dbReference type="Pfam" id="PF13541">
    <property type="entry name" value="ChlI"/>
    <property type="match status" value="1"/>
</dbReference>
<evidence type="ECO:0000256" key="2">
    <source>
        <dbReference type="ARBA" id="ARBA00022741"/>
    </source>
</evidence>
<gene>
    <name evidence="5" type="ORF">SAMN07250955_102178</name>
</gene>
<keyword evidence="2" id="KW-0547">Nucleotide-binding</keyword>
<accession>A0A212QPG4</accession>
<organism evidence="5 6">
    <name type="scientific">Arboricoccus pini</name>
    <dbReference type="NCBI Taxonomy" id="1963835"/>
    <lineage>
        <taxon>Bacteria</taxon>
        <taxon>Pseudomonadati</taxon>
        <taxon>Pseudomonadota</taxon>
        <taxon>Alphaproteobacteria</taxon>
        <taxon>Geminicoccales</taxon>
        <taxon>Geminicoccaceae</taxon>
        <taxon>Arboricoccus</taxon>
    </lineage>
</organism>
<dbReference type="InterPro" id="IPR027417">
    <property type="entry name" value="P-loop_NTPase"/>
</dbReference>
<name>A0A212QPG4_9PROT</name>
<dbReference type="InterPro" id="IPR003593">
    <property type="entry name" value="AAA+_ATPase"/>
</dbReference>
<dbReference type="PANTHER" id="PTHR32039:SF7">
    <property type="entry name" value="COMPETENCE PROTEIN COMM"/>
    <property type="match status" value="1"/>
</dbReference>
<dbReference type="SUPFAM" id="SSF52540">
    <property type="entry name" value="P-loop containing nucleoside triphosphate hydrolases"/>
    <property type="match status" value="1"/>
</dbReference>
<keyword evidence="3" id="KW-0067">ATP-binding</keyword>
<dbReference type="Pfam" id="PF01078">
    <property type="entry name" value="Mg_chelatase"/>
    <property type="match status" value="1"/>
</dbReference>
<evidence type="ECO:0000256" key="1">
    <source>
        <dbReference type="ARBA" id="ARBA00006354"/>
    </source>
</evidence>
<evidence type="ECO:0000256" key="3">
    <source>
        <dbReference type="ARBA" id="ARBA00022840"/>
    </source>
</evidence>
<dbReference type="PRINTS" id="PR01657">
    <property type="entry name" value="MCMFAMILY"/>
</dbReference>
<dbReference type="RefSeq" id="WP_088560042.1">
    <property type="nucleotide sequence ID" value="NZ_FYEH01000002.1"/>
</dbReference>
<dbReference type="InterPro" id="IPR014721">
    <property type="entry name" value="Ribsml_uS5_D2-typ_fold_subgr"/>
</dbReference>